<proteinExistence type="predicted"/>
<dbReference type="GO" id="GO:0046975">
    <property type="term" value="F:histone H3K36 methyltransferase activity"/>
    <property type="evidence" value="ECO:0007669"/>
    <property type="project" value="TreeGrafter"/>
</dbReference>
<dbReference type="InterPro" id="IPR052709">
    <property type="entry name" value="Transposase-MT_Hybrid"/>
</dbReference>
<name>A0A016S4W1_9BILA</name>
<dbReference type="GO" id="GO:0044547">
    <property type="term" value="F:DNA topoisomerase binding"/>
    <property type="evidence" value="ECO:0007669"/>
    <property type="project" value="TreeGrafter"/>
</dbReference>
<dbReference type="GO" id="GO:0035861">
    <property type="term" value="C:site of double-strand break"/>
    <property type="evidence" value="ECO:0007669"/>
    <property type="project" value="TreeGrafter"/>
</dbReference>
<dbReference type="GO" id="GO:0000793">
    <property type="term" value="C:condensed chromosome"/>
    <property type="evidence" value="ECO:0007669"/>
    <property type="project" value="TreeGrafter"/>
</dbReference>
<dbReference type="GO" id="GO:0044774">
    <property type="term" value="P:mitotic DNA integrity checkpoint signaling"/>
    <property type="evidence" value="ECO:0007669"/>
    <property type="project" value="TreeGrafter"/>
</dbReference>
<evidence type="ECO:0000259" key="1">
    <source>
        <dbReference type="Pfam" id="PF17906"/>
    </source>
</evidence>
<dbReference type="InterPro" id="IPR041426">
    <property type="entry name" value="Mos1_HTH"/>
</dbReference>
<dbReference type="Pfam" id="PF17906">
    <property type="entry name" value="HTH_48"/>
    <property type="match status" value="1"/>
</dbReference>
<accession>A0A016S4W1</accession>
<dbReference type="GO" id="GO:0003697">
    <property type="term" value="F:single-stranded DNA binding"/>
    <property type="evidence" value="ECO:0007669"/>
    <property type="project" value="TreeGrafter"/>
</dbReference>
<dbReference type="InterPro" id="IPR036388">
    <property type="entry name" value="WH-like_DNA-bd_sf"/>
</dbReference>
<protein>
    <recommendedName>
        <fullName evidence="1">Mos1 transposase HTH domain-containing protein</fullName>
    </recommendedName>
</protein>
<reference evidence="3" key="1">
    <citation type="journal article" date="2015" name="Nat. Genet.">
        <title>The genome and transcriptome of the zoonotic hookworm Ancylostoma ceylanicum identify infection-specific gene families.</title>
        <authorList>
            <person name="Schwarz E.M."/>
            <person name="Hu Y."/>
            <person name="Antoshechkin I."/>
            <person name="Miller M.M."/>
            <person name="Sternberg P.W."/>
            <person name="Aroian R.V."/>
        </authorList>
    </citation>
    <scope>NUCLEOTIDE SEQUENCE</scope>
    <source>
        <strain evidence="3">HY135</strain>
    </source>
</reference>
<feature type="domain" description="Mos1 transposase HTH" evidence="1">
    <location>
        <begin position="7"/>
        <end position="53"/>
    </location>
</feature>
<dbReference type="PANTHER" id="PTHR46060">
    <property type="entry name" value="MARINER MOS1 TRANSPOSASE-LIKE PROTEIN"/>
    <property type="match status" value="1"/>
</dbReference>
<dbReference type="STRING" id="53326.A0A016S4W1"/>
<dbReference type="GO" id="GO:0006303">
    <property type="term" value="P:double-strand break repair via nonhomologous end joining"/>
    <property type="evidence" value="ECO:0007669"/>
    <property type="project" value="TreeGrafter"/>
</dbReference>
<evidence type="ECO:0000313" key="3">
    <source>
        <dbReference type="Proteomes" id="UP000024635"/>
    </source>
</evidence>
<dbReference type="EMBL" id="JARK01001635">
    <property type="protein sequence ID" value="EYB85382.1"/>
    <property type="molecule type" value="Genomic_DNA"/>
</dbReference>
<dbReference type="GO" id="GO:0003690">
    <property type="term" value="F:double-stranded DNA binding"/>
    <property type="evidence" value="ECO:0007669"/>
    <property type="project" value="TreeGrafter"/>
</dbReference>
<dbReference type="AlphaFoldDB" id="A0A016S4W1"/>
<dbReference type="PANTHER" id="PTHR46060:SF2">
    <property type="entry name" value="HISTONE-LYSINE N-METHYLTRANSFERASE SETMAR"/>
    <property type="match status" value="1"/>
</dbReference>
<gene>
    <name evidence="2" type="primary">Acey_s0299.g1780</name>
    <name evidence="2" type="ORF">Y032_0299g1780</name>
</gene>
<evidence type="ECO:0000313" key="2">
    <source>
        <dbReference type="EMBL" id="EYB85382.1"/>
    </source>
</evidence>
<dbReference type="GO" id="GO:0042800">
    <property type="term" value="F:histone H3K4 methyltransferase activity"/>
    <property type="evidence" value="ECO:0007669"/>
    <property type="project" value="TreeGrafter"/>
</dbReference>
<dbReference type="GO" id="GO:0015074">
    <property type="term" value="P:DNA integration"/>
    <property type="evidence" value="ECO:0007669"/>
    <property type="project" value="TreeGrafter"/>
</dbReference>
<organism evidence="2 3">
    <name type="scientific">Ancylostoma ceylanicum</name>
    <dbReference type="NCBI Taxonomy" id="53326"/>
    <lineage>
        <taxon>Eukaryota</taxon>
        <taxon>Metazoa</taxon>
        <taxon>Ecdysozoa</taxon>
        <taxon>Nematoda</taxon>
        <taxon>Chromadorea</taxon>
        <taxon>Rhabditida</taxon>
        <taxon>Rhabditina</taxon>
        <taxon>Rhabditomorpha</taxon>
        <taxon>Strongyloidea</taxon>
        <taxon>Ancylostomatidae</taxon>
        <taxon>Ancylostomatinae</taxon>
        <taxon>Ancylostoma</taxon>
    </lineage>
</organism>
<dbReference type="Gene3D" id="1.10.10.1450">
    <property type="match status" value="1"/>
</dbReference>
<dbReference type="Proteomes" id="UP000024635">
    <property type="component" value="Unassembled WGS sequence"/>
</dbReference>
<dbReference type="GO" id="GO:0000729">
    <property type="term" value="P:DNA double-strand break processing"/>
    <property type="evidence" value="ECO:0007669"/>
    <property type="project" value="TreeGrafter"/>
</dbReference>
<dbReference type="GO" id="GO:0031297">
    <property type="term" value="P:replication fork processing"/>
    <property type="evidence" value="ECO:0007669"/>
    <property type="project" value="TreeGrafter"/>
</dbReference>
<dbReference type="OrthoDB" id="5872915at2759"/>
<dbReference type="GO" id="GO:0005634">
    <property type="term" value="C:nucleus"/>
    <property type="evidence" value="ECO:0007669"/>
    <property type="project" value="TreeGrafter"/>
</dbReference>
<sequence>MLSSAEIRLILFHEIKLGNNVAAAKRNITKAWGKGTVNERTTQRWFKKFGSGDTTLRTQPGYGRKSDVDDGNLKPLVEADSSRTIRDLADDIGVHCATVSRHLQEMGKIKKLDKWVPHELNDRQKKMNGTPPVRNLFCATVRSRF</sequence>
<comment type="caution">
    <text evidence="2">The sequence shown here is derived from an EMBL/GenBank/DDBJ whole genome shotgun (WGS) entry which is preliminary data.</text>
</comment>
<keyword evidence="3" id="KW-1185">Reference proteome</keyword>
<dbReference type="GO" id="GO:0000014">
    <property type="term" value="F:single-stranded DNA endodeoxyribonuclease activity"/>
    <property type="evidence" value="ECO:0007669"/>
    <property type="project" value="TreeGrafter"/>
</dbReference>
<dbReference type="Gene3D" id="1.10.10.10">
    <property type="entry name" value="Winged helix-like DNA-binding domain superfamily/Winged helix DNA-binding domain"/>
    <property type="match status" value="1"/>
</dbReference>